<comment type="caution">
    <text evidence="1">The sequence shown here is derived from an EMBL/GenBank/DDBJ whole genome shotgun (WGS) entry which is preliminary data.</text>
</comment>
<accession>A0A8J4T4Z9</accession>
<organism evidence="1 2">
    <name type="scientific">Clarias magur</name>
    <name type="common">Asian catfish</name>
    <name type="synonym">Macropteronotus magur</name>
    <dbReference type="NCBI Taxonomy" id="1594786"/>
    <lineage>
        <taxon>Eukaryota</taxon>
        <taxon>Metazoa</taxon>
        <taxon>Chordata</taxon>
        <taxon>Craniata</taxon>
        <taxon>Vertebrata</taxon>
        <taxon>Euteleostomi</taxon>
        <taxon>Actinopterygii</taxon>
        <taxon>Neopterygii</taxon>
        <taxon>Teleostei</taxon>
        <taxon>Ostariophysi</taxon>
        <taxon>Siluriformes</taxon>
        <taxon>Clariidae</taxon>
        <taxon>Clarias</taxon>
    </lineage>
</organism>
<gene>
    <name evidence="1" type="ORF">DAT39_021605</name>
</gene>
<evidence type="ECO:0000313" key="1">
    <source>
        <dbReference type="EMBL" id="KAF5888698.1"/>
    </source>
</evidence>
<evidence type="ECO:0000313" key="2">
    <source>
        <dbReference type="Proteomes" id="UP000727407"/>
    </source>
</evidence>
<proteinExistence type="predicted"/>
<protein>
    <submittedName>
        <fullName evidence="1">NACHT, LRR and PYD domains-containing protein 12-like</fullName>
    </submittedName>
</protein>
<keyword evidence="2" id="KW-1185">Reference proteome</keyword>
<sequence length="50" mass="5383">KLQGKSCISMKSARSMNSPLCFKDAGSLNGHSSEKKASDRRVKIIITDTG</sequence>
<reference evidence="1" key="1">
    <citation type="submission" date="2020-07" db="EMBL/GenBank/DDBJ databases">
        <title>Clarias magur genome sequencing, assembly and annotation.</title>
        <authorList>
            <person name="Kushwaha B."/>
            <person name="Kumar R."/>
            <person name="Das P."/>
            <person name="Joshi C.G."/>
            <person name="Kumar D."/>
            <person name="Nagpure N.S."/>
            <person name="Pandey M."/>
            <person name="Agarwal S."/>
            <person name="Srivastava S."/>
            <person name="Singh M."/>
            <person name="Sahoo L."/>
            <person name="Jayasankar P."/>
            <person name="Meher P.K."/>
            <person name="Koringa P.G."/>
            <person name="Iquebal M.A."/>
            <person name="Das S.P."/>
            <person name="Bit A."/>
            <person name="Patnaik S."/>
            <person name="Patel N."/>
            <person name="Shah T.M."/>
            <person name="Hinsu A."/>
            <person name="Jena J.K."/>
        </authorList>
    </citation>
    <scope>NUCLEOTIDE SEQUENCE</scope>
    <source>
        <strain evidence="1">CIFAMagur01</strain>
        <tissue evidence="1">Testis</tissue>
    </source>
</reference>
<dbReference type="EMBL" id="QNUK01000935">
    <property type="protein sequence ID" value="KAF5888698.1"/>
    <property type="molecule type" value="Genomic_DNA"/>
</dbReference>
<dbReference type="Proteomes" id="UP000727407">
    <property type="component" value="Unassembled WGS sequence"/>
</dbReference>
<dbReference type="AlphaFoldDB" id="A0A8J4T4Z9"/>
<feature type="non-terminal residue" evidence="1">
    <location>
        <position position="1"/>
    </location>
</feature>
<name>A0A8J4T4Z9_CLAMG</name>
<feature type="non-terminal residue" evidence="1">
    <location>
        <position position="50"/>
    </location>
</feature>